<gene>
    <name evidence="3" type="ORF">WMO46_00020</name>
</gene>
<dbReference type="InterPro" id="IPR050991">
    <property type="entry name" value="ECM_Regulatory_Proteins"/>
</dbReference>
<dbReference type="PROSITE" id="PS51257">
    <property type="entry name" value="PROKAR_LIPOPROTEIN"/>
    <property type="match status" value="1"/>
</dbReference>
<dbReference type="SMART" id="SM00564">
    <property type="entry name" value="PQQ"/>
    <property type="match status" value="5"/>
</dbReference>
<keyword evidence="1" id="KW-0677">Repeat</keyword>
<proteinExistence type="predicted"/>
<dbReference type="Pfam" id="PF13360">
    <property type="entry name" value="PQQ_2"/>
    <property type="match status" value="1"/>
</dbReference>
<dbReference type="RefSeq" id="WP_349093524.1">
    <property type="nucleotide sequence ID" value="NZ_JBBMFL010000001.1"/>
</dbReference>
<dbReference type="InterPro" id="IPR036116">
    <property type="entry name" value="FN3_sf"/>
</dbReference>
<dbReference type="InterPro" id="IPR011659">
    <property type="entry name" value="WD40"/>
</dbReference>
<dbReference type="InterPro" id="IPR018391">
    <property type="entry name" value="PQQ_b-propeller_rpt"/>
</dbReference>
<keyword evidence="4" id="KW-1185">Reference proteome</keyword>
<feature type="domain" description="Fibronectin type-III" evidence="2">
    <location>
        <begin position="117"/>
        <end position="213"/>
    </location>
</feature>
<evidence type="ECO:0000313" key="4">
    <source>
        <dbReference type="Proteomes" id="UP001460202"/>
    </source>
</evidence>
<dbReference type="Pfam" id="PF07676">
    <property type="entry name" value="PD40"/>
    <property type="match status" value="1"/>
</dbReference>
<organism evidence="3 4">
    <name type="scientific">Alistipes intestinihominis</name>
    <dbReference type="NCBI Taxonomy" id="3133172"/>
    <lineage>
        <taxon>Bacteria</taxon>
        <taxon>Pseudomonadati</taxon>
        <taxon>Bacteroidota</taxon>
        <taxon>Bacteroidia</taxon>
        <taxon>Bacteroidales</taxon>
        <taxon>Rikenellaceae</taxon>
        <taxon>Alistipes</taxon>
    </lineage>
</organism>
<protein>
    <submittedName>
        <fullName evidence="3">PQQ-binding-like beta-propeller repeat protein</fullName>
    </submittedName>
</protein>
<dbReference type="Proteomes" id="UP001460202">
    <property type="component" value="Unassembled WGS sequence"/>
</dbReference>
<dbReference type="SUPFAM" id="SSF49265">
    <property type="entry name" value="Fibronectin type III"/>
    <property type="match status" value="1"/>
</dbReference>
<evidence type="ECO:0000256" key="1">
    <source>
        <dbReference type="ARBA" id="ARBA00022737"/>
    </source>
</evidence>
<dbReference type="CDD" id="cd00063">
    <property type="entry name" value="FN3"/>
    <property type="match status" value="2"/>
</dbReference>
<dbReference type="PANTHER" id="PTHR46708:SF2">
    <property type="entry name" value="FIBRONECTIN TYPE-III DOMAIN-CONTAINING PROTEIN"/>
    <property type="match status" value="1"/>
</dbReference>
<dbReference type="InterPro" id="IPR015943">
    <property type="entry name" value="WD40/YVTN_repeat-like_dom_sf"/>
</dbReference>
<dbReference type="InterPro" id="IPR003961">
    <property type="entry name" value="FN3_dom"/>
</dbReference>
<accession>A0ABV1GTK5</accession>
<dbReference type="PROSITE" id="PS50853">
    <property type="entry name" value="FN3"/>
    <property type="match status" value="1"/>
</dbReference>
<reference evidence="3 4" key="1">
    <citation type="submission" date="2024-03" db="EMBL/GenBank/DDBJ databases">
        <title>Human intestinal bacterial collection.</title>
        <authorList>
            <person name="Pauvert C."/>
            <person name="Hitch T.C.A."/>
            <person name="Clavel T."/>
        </authorList>
    </citation>
    <scope>NUCLEOTIDE SEQUENCE [LARGE SCALE GENOMIC DNA]</scope>
    <source>
        <strain evidence="3 4">CLA-KB-H122</strain>
    </source>
</reference>
<dbReference type="Gene3D" id="2.130.10.10">
    <property type="entry name" value="YVTN repeat-like/Quinoprotein amine dehydrogenase"/>
    <property type="match status" value="2"/>
</dbReference>
<dbReference type="PANTHER" id="PTHR46708">
    <property type="entry name" value="TENASCIN"/>
    <property type="match status" value="1"/>
</dbReference>
<dbReference type="InterPro" id="IPR013783">
    <property type="entry name" value="Ig-like_fold"/>
</dbReference>
<dbReference type="SMART" id="SM00060">
    <property type="entry name" value="FN3"/>
    <property type="match status" value="2"/>
</dbReference>
<dbReference type="SUPFAM" id="SSF50998">
    <property type="entry name" value="Quinoprotein alcohol dehydrogenase-like"/>
    <property type="match status" value="1"/>
</dbReference>
<evidence type="ECO:0000313" key="3">
    <source>
        <dbReference type="EMBL" id="MEQ2543338.1"/>
    </source>
</evidence>
<name>A0ABV1GTK5_9BACT</name>
<dbReference type="InterPro" id="IPR002372">
    <property type="entry name" value="PQQ_rpt_dom"/>
</dbReference>
<sequence length="673" mass="72154">MKKIVIDLLLTSFIAAGLTACWSEDIPEAGAARRQVTDLTATPGDEEVQLAWSLPEGWNPTDFIVYYTNTDSETVTLRTDGEMNCTIDGLVNGTQYTFYVQAVYGKLVSNYVAVVGRPATTRFPVTDLTVDAGDSFVSLAWTKPATTVLSYTLSYYNEDTPDNVEQQTLDKDATSVKLEGLTNDKNYYFSLAANYEKGASEPATAKAMPTLAIPYILDRDQAAKNQPITFTFNTEDYPTATDVKWTFPGDVVKEGTVVKYGLGTVGTQTVKLSATIDGNARSWTLEVEIREYVIFNTDWAQDGSNYNGFKGTCPVFSPDGKTVYIVTFNKLSALYAFDIATGNEKWRYVPSANTGSYNMLTVNPVTGDIYYGTQTAGQFYAVTQEGKLKWTFAEAGSMQSAAPAVNAAGTAVYICDKSGNTFAIDAASGQKIWSFAAGVAGGGLLVNGNELLIGAENNAFFVDTETGEQIAKVALGCKMSDITGFAVSSDKTLAYFGAASGYIGAVDLTTHTAKTPLLAGTTNPNTIYEPVVAPNGSVFAGSKNGSVYNVKGDLSAVNWEHVHTGTPVSNTYNYSHPCVDSENRFYITAGQTTNTSYIFDADGRVLDSWSYTGATAAAQRQMGGNNYLDGVFYSAFIGNADQNGMFVGKYVGGERASGWSTHGGDICGSCCVK</sequence>
<dbReference type="InterPro" id="IPR011047">
    <property type="entry name" value="Quinoprotein_ADH-like_sf"/>
</dbReference>
<dbReference type="EMBL" id="JBBMFL010000001">
    <property type="protein sequence ID" value="MEQ2543338.1"/>
    <property type="molecule type" value="Genomic_DNA"/>
</dbReference>
<comment type="caution">
    <text evidence="3">The sequence shown here is derived from an EMBL/GenBank/DDBJ whole genome shotgun (WGS) entry which is preliminary data.</text>
</comment>
<evidence type="ECO:0000259" key="2">
    <source>
        <dbReference type="PROSITE" id="PS50853"/>
    </source>
</evidence>
<dbReference type="Gene3D" id="2.60.40.10">
    <property type="entry name" value="Immunoglobulins"/>
    <property type="match status" value="2"/>
</dbReference>
<dbReference type="Pfam" id="PF00041">
    <property type="entry name" value="fn3"/>
    <property type="match status" value="2"/>
</dbReference>